<proteinExistence type="predicted"/>
<gene>
    <name evidence="1" type="ORF">EYF80_057568</name>
</gene>
<protein>
    <submittedName>
        <fullName evidence="1">Uncharacterized protein</fullName>
    </submittedName>
</protein>
<organism evidence="1 2">
    <name type="scientific">Liparis tanakae</name>
    <name type="common">Tanaka's snailfish</name>
    <dbReference type="NCBI Taxonomy" id="230148"/>
    <lineage>
        <taxon>Eukaryota</taxon>
        <taxon>Metazoa</taxon>
        <taxon>Chordata</taxon>
        <taxon>Craniata</taxon>
        <taxon>Vertebrata</taxon>
        <taxon>Euteleostomi</taxon>
        <taxon>Actinopterygii</taxon>
        <taxon>Neopterygii</taxon>
        <taxon>Teleostei</taxon>
        <taxon>Neoteleostei</taxon>
        <taxon>Acanthomorphata</taxon>
        <taxon>Eupercaria</taxon>
        <taxon>Perciformes</taxon>
        <taxon>Cottioidei</taxon>
        <taxon>Cottales</taxon>
        <taxon>Liparidae</taxon>
        <taxon>Liparis</taxon>
    </lineage>
</organism>
<reference evidence="1 2" key="1">
    <citation type="submission" date="2019-03" db="EMBL/GenBank/DDBJ databases">
        <title>First draft genome of Liparis tanakae, snailfish: a comprehensive survey of snailfish specific genes.</title>
        <authorList>
            <person name="Kim W."/>
            <person name="Song I."/>
            <person name="Jeong J.-H."/>
            <person name="Kim D."/>
            <person name="Kim S."/>
            <person name="Ryu S."/>
            <person name="Song J.Y."/>
            <person name="Lee S.K."/>
        </authorList>
    </citation>
    <scope>NUCLEOTIDE SEQUENCE [LARGE SCALE GENOMIC DNA]</scope>
    <source>
        <tissue evidence="1">Muscle</tissue>
    </source>
</reference>
<keyword evidence="2" id="KW-1185">Reference proteome</keyword>
<sequence>MEFPKVVSVHPLGTVPCFTAAGRRPSSRDAGEGGFLHAAKRTHADRTLRVFEDERMRGLRLICWSLAPERGANSNTFPSPHKSPDRE</sequence>
<evidence type="ECO:0000313" key="2">
    <source>
        <dbReference type="Proteomes" id="UP000314294"/>
    </source>
</evidence>
<dbReference type="Proteomes" id="UP000314294">
    <property type="component" value="Unassembled WGS sequence"/>
</dbReference>
<comment type="caution">
    <text evidence="1">The sequence shown here is derived from an EMBL/GenBank/DDBJ whole genome shotgun (WGS) entry which is preliminary data.</text>
</comment>
<evidence type="ECO:0000313" key="1">
    <source>
        <dbReference type="EMBL" id="TNN32270.1"/>
    </source>
</evidence>
<name>A0A4Z2EUF0_9TELE</name>
<dbReference type="AlphaFoldDB" id="A0A4Z2EUF0"/>
<dbReference type="EMBL" id="SRLO01002807">
    <property type="protein sequence ID" value="TNN32270.1"/>
    <property type="molecule type" value="Genomic_DNA"/>
</dbReference>
<accession>A0A4Z2EUF0</accession>